<dbReference type="InterPro" id="IPR009492">
    <property type="entry name" value="TniQ"/>
</dbReference>
<feature type="domain" description="TniQ" evidence="1">
    <location>
        <begin position="5"/>
        <end position="133"/>
    </location>
</feature>
<proteinExistence type="predicted"/>
<dbReference type="OrthoDB" id="9056773at2"/>
<dbReference type="AlphaFoldDB" id="A0A127QDF4"/>
<accession>A0A127QDF4</accession>
<organism evidence="2 3">
    <name type="scientific">Collimonas pratensis</name>
    <dbReference type="NCBI Taxonomy" id="279113"/>
    <lineage>
        <taxon>Bacteria</taxon>
        <taxon>Pseudomonadati</taxon>
        <taxon>Pseudomonadota</taxon>
        <taxon>Betaproteobacteria</taxon>
        <taxon>Burkholderiales</taxon>
        <taxon>Oxalobacteraceae</taxon>
        <taxon>Collimonas</taxon>
    </lineage>
</organism>
<dbReference type="STRING" id="279113.CPter91_5366"/>
<dbReference type="Proteomes" id="UP000074561">
    <property type="component" value="Chromosome"/>
</dbReference>
<sequence length="651" mass="72249">MLPAKPIPWPDETAASLLMRAASMNGWSNVQQLWRACGIPHNGVKASWKTLECNLKYLGIGLSQGPSIPRIASPLEINMKGSRAIGNLIILPDAIFREEGQAVCTTCLQDKPYLRGWWSIRLVATCPDHGCLLLQSCPNCGQNLRWNRPAPELCSCGFDLRLSPTFPGDQGIARFIVDLLINDQQEKLDSLCAIFSAFSEMLSRQLMPSTDEECARISIQNEKKIQEFLELLTKKRVDFEHPRLVLLPFLRKGTYLRKIALSALRAIDNSDLRICAAPTILLNGMLSGADARIALGDITPVSSNELFKMNLLETVPTHASGNPQKFTRGSVDLLLRRLWRPSSSLTKNARNIPSITKLPKLASELILASDANAGYDLEDGLSGLRAFPIKHINRSRQLADRLHVNQTADILRASTGQVLALAKVGYLTKYKDPDNGKILLFSKEEVECFDRKYVLSSALARSIGASRHDFIHRLKVLGVIPVAGPRIDELTSHLIARRDIVNIDYRILNKILESPVKRTSGNPCAEAVGPRANISFPASTVALLLELSVDTTADLINKNILKRVPGAQAAVMICRDSFELFSAKVYDKNLVEVSIAARDIGVTLPEFTSRWIETEAVQIIDLGTHMCIQKSSYLRIKELHREYMKAKPSHI</sequence>
<protein>
    <submittedName>
        <fullName evidence="2">TniQ family protein</fullName>
    </submittedName>
</protein>
<dbReference type="RefSeq" id="WP_082793242.1">
    <property type="nucleotide sequence ID" value="NZ_CP013234.1"/>
</dbReference>
<dbReference type="EMBL" id="CP013234">
    <property type="protein sequence ID" value="AMP07652.1"/>
    <property type="molecule type" value="Genomic_DNA"/>
</dbReference>
<evidence type="ECO:0000313" key="3">
    <source>
        <dbReference type="Proteomes" id="UP000074561"/>
    </source>
</evidence>
<gene>
    <name evidence="2" type="ORF">CPter91_5366</name>
</gene>
<reference evidence="2 3" key="1">
    <citation type="submission" date="2015-11" db="EMBL/GenBank/DDBJ databases">
        <title>Exploring the genomic traits of fungus-feeding bacterial genus Collimonas.</title>
        <authorList>
            <person name="Song C."/>
            <person name="Schmidt R."/>
            <person name="de Jager V."/>
            <person name="Krzyzanowska D."/>
            <person name="Jongedijk E."/>
            <person name="Cankar K."/>
            <person name="Beekwilder J."/>
            <person name="van Veen A."/>
            <person name="de Boer W."/>
            <person name="van Veen J.A."/>
            <person name="Garbeva P."/>
        </authorList>
    </citation>
    <scope>NUCLEOTIDE SEQUENCE [LARGE SCALE GENOMIC DNA]</scope>
    <source>
        <strain evidence="2 3">Ter91</strain>
    </source>
</reference>
<dbReference type="Pfam" id="PF06527">
    <property type="entry name" value="TniQ"/>
    <property type="match status" value="1"/>
</dbReference>
<evidence type="ECO:0000313" key="2">
    <source>
        <dbReference type="EMBL" id="AMP07652.1"/>
    </source>
</evidence>
<name>A0A127QDF4_9BURK</name>
<dbReference type="KEGG" id="cpra:CPter91_5366"/>
<dbReference type="PATRIC" id="fig|279113.9.peg.5325"/>
<evidence type="ECO:0000259" key="1">
    <source>
        <dbReference type="Pfam" id="PF06527"/>
    </source>
</evidence>